<feature type="coiled-coil region" evidence="1">
    <location>
        <begin position="384"/>
        <end position="414"/>
    </location>
</feature>
<keyword evidence="3" id="KW-0808">Transferase</keyword>
<reference evidence="3 4" key="1">
    <citation type="submission" date="2015-01" db="EMBL/GenBank/DDBJ databases">
        <title>Paenibacillus swuensis/DY6/whole genome sequencing.</title>
        <authorList>
            <person name="Kim M.K."/>
            <person name="Srinivasan S."/>
            <person name="Lee J.-J."/>
        </authorList>
    </citation>
    <scope>NUCLEOTIDE SEQUENCE [LARGE SCALE GENOMIC DNA]</scope>
    <source>
        <strain evidence="3 4">DY6</strain>
    </source>
</reference>
<proteinExistence type="predicted"/>
<keyword evidence="1" id="KW-0175">Coiled coil</keyword>
<organism evidence="3 4">
    <name type="scientific">Paenibacillus swuensis</name>
    <dbReference type="NCBI Taxonomy" id="1178515"/>
    <lineage>
        <taxon>Bacteria</taxon>
        <taxon>Bacillati</taxon>
        <taxon>Bacillota</taxon>
        <taxon>Bacilli</taxon>
        <taxon>Bacillales</taxon>
        <taxon>Paenibacillaceae</taxon>
        <taxon>Paenibacillus</taxon>
    </lineage>
</organism>
<name>A0A172TFE7_9BACL</name>
<sequence>MSRRCRERSGVCGALDRGEIMSRKTTILLRSSWQVINIGDIAHTPGVLTLLERDLPGTEVILWASDCFTEEAEAAIRKRFPDLQTVKGRIGNDGRADNQQLQEALDRSGFLLHGSGPLLVGHEDMDAYTRHYGKPTGVFGITYGGYNESNWPDVQRILSQAAFIYFRDSVSLEKAKSDGITSPLMAFGPDGAFAVDLRDDARAEAFLAENGLEHGRFLCCISRYRYTPFWEVKDVPFHEEKHARNEAMKEQDHAELRQSIIEVVRNTTLKVLICPEDMTQMELTKEMLYDKLPEDVKPRVVWREHFWQPDEALSVYVRSAGLFGSEMHSPIMCIGNGIPAIVCRWQEQSTKGIMWRDIGLDEWLFDLDLPEERAQVVPAVLGLATNLEEAKKKAVLAKERVEKLQRNMTEALRQELSKITVMEESSL</sequence>
<evidence type="ECO:0000313" key="3">
    <source>
        <dbReference type="EMBL" id="ANE45682.1"/>
    </source>
</evidence>
<evidence type="ECO:0000259" key="2">
    <source>
        <dbReference type="Pfam" id="PF04230"/>
    </source>
</evidence>
<dbReference type="EMBL" id="CP011388">
    <property type="protein sequence ID" value="ANE45682.1"/>
    <property type="molecule type" value="Genomic_DNA"/>
</dbReference>
<dbReference type="STRING" id="1178515.SY83_04505"/>
<keyword evidence="4" id="KW-1185">Reference proteome</keyword>
<protein>
    <submittedName>
        <fullName evidence="3">Polysaccharide pyruvyl transferase</fullName>
    </submittedName>
</protein>
<gene>
    <name evidence="3" type="ORF">SY83_04505</name>
</gene>
<dbReference type="Pfam" id="PF04230">
    <property type="entry name" value="PS_pyruv_trans"/>
    <property type="match status" value="1"/>
</dbReference>
<evidence type="ECO:0000313" key="4">
    <source>
        <dbReference type="Proteomes" id="UP000076927"/>
    </source>
</evidence>
<dbReference type="InterPro" id="IPR007345">
    <property type="entry name" value="Polysacch_pyruvyl_Trfase"/>
</dbReference>
<feature type="domain" description="Polysaccharide pyruvyl transferase" evidence="2">
    <location>
        <begin position="37"/>
        <end position="345"/>
    </location>
</feature>
<dbReference type="Proteomes" id="UP000076927">
    <property type="component" value="Chromosome"/>
</dbReference>
<dbReference type="AlphaFoldDB" id="A0A172TFE7"/>
<dbReference type="GO" id="GO:0016740">
    <property type="term" value="F:transferase activity"/>
    <property type="evidence" value="ECO:0007669"/>
    <property type="project" value="UniProtKB-KW"/>
</dbReference>
<accession>A0A172TFE7</accession>
<evidence type="ECO:0000256" key="1">
    <source>
        <dbReference type="SAM" id="Coils"/>
    </source>
</evidence>
<dbReference type="KEGG" id="pswu:SY83_04505"/>
<dbReference type="PATRIC" id="fig|1178515.4.peg.905"/>